<evidence type="ECO:0000313" key="1">
    <source>
        <dbReference type="EMBL" id="RHF77681.1"/>
    </source>
</evidence>
<protein>
    <submittedName>
        <fullName evidence="1">Uncharacterized protein</fullName>
    </submittedName>
</protein>
<accession>A0A414QA82</accession>
<comment type="caution">
    <text evidence="1">The sequence shown here is derived from an EMBL/GenBank/DDBJ whole genome shotgun (WGS) entry which is preliminary data.</text>
</comment>
<reference evidence="1 2" key="1">
    <citation type="submission" date="2018-08" db="EMBL/GenBank/DDBJ databases">
        <title>A genome reference for cultivated species of the human gut microbiota.</title>
        <authorList>
            <person name="Zou Y."/>
            <person name="Xue W."/>
            <person name="Luo G."/>
        </authorList>
    </citation>
    <scope>NUCLEOTIDE SEQUENCE [LARGE SCALE GENOMIC DNA]</scope>
    <source>
        <strain evidence="1 2">AM25-16</strain>
    </source>
</reference>
<name>A0A414QA82_BACSE</name>
<dbReference type="Proteomes" id="UP000283762">
    <property type="component" value="Unassembled WGS sequence"/>
</dbReference>
<evidence type="ECO:0000313" key="2">
    <source>
        <dbReference type="Proteomes" id="UP000283762"/>
    </source>
</evidence>
<gene>
    <name evidence="1" type="ORF">DW668_02955</name>
</gene>
<organism evidence="1 2">
    <name type="scientific">Bacteroides stercoris</name>
    <dbReference type="NCBI Taxonomy" id="46506"/>
    <lineage>
        <taxon>Bacteria</taxon>
        <taxon>Pseudomonadati</taxon>
        <taxon>Bacteroidota</taxon>
        <taxon>Bacteroidia</taxon>
        <taxon>Bacteroidales</taxon>
        <taxon>Bacteroidaceae</taxon>
        <taxon>Bacteroides</taxon>
    </lineage>
</organism>
<sequence length="107" mass="12077">MDFMPLQGVKLRFAVAGRRACICGPDSPQPATAGPATAKRGFTISITTFCRVRTNKNNEAKRCLSSGFPRTARGEYPNLHARITAELRDLCRTIRRTTSIYRWRKVF</sequence>
<proteinExistence type="predicted"/>
<dbReference type="EMBL" id="QRHJ01000005">
    <property type="protein sequence ID" value="RHF77681.1"/>
    <property type="molecule type" value="Genomic_DNA"/>
</dbReference>
<dbReference type="AlphaFoldDB" id="A0A414QA82"/>